<accession>A0AA85EYZ7</accession>
<dbReference type="Proteomes" id="UP000050792">
    <property type="component" value="Unassembled WGS sequence"/>
</dbReference>
<dbReference type="InterPro" id="IPR013783">
    <property type="entry name" value="Ig-like_fold"/>
</dbReference>
<protein>
    <submittedName>
        <fullName evidence="6">Opioid-binding protein/cell adhesion molecule</fullName>
    </submittedName>
</protein>
<dbReference type="Gene3D" id="2.60.40.10">
    <property type="entry name" value="Immunoglobulins"/>
    <property type="match status" value="3"/>
</dbReference>
<evidence type="ECO:0000259" key="4">
    <source>
        <dbReference type="PROSITE" id="PS50835"/>
    </source>
</evidence>
<dbReference type="InterPro" id="IPR003599">
    <property type="entry name" value="Ig_sub"/>
</dbReference>
<evidence type="ECO:0000256" key="3">
    <source>
        <dbReference type="ARBA" id="ARBA00023319"/>
    </source>
</evidence>
<reference evidence="5" key="1">
    <citation type="submission" date="2022-06" db="EMBL/GenBank/DDBJ databases">
        <authorList>
            <person name="Berger JAMES D."/>
            <person name="Berger JAMES D."/>
        </authorList>
    </citation>
    <scope>NUCLEOTIDE SEQUENCE [LARGE SCALE GENOMIC DNA]</scope>
</reference>
<feature type="domain" description="Ig-like" evidence="4">
    <location>
        <begin position="205"/>
        <end position="309"/>
    </location>
</feature>
<dbReference type="SMART" id="SM00409">
    <property type="entry name" value="IG"/>
    <property type="match status" value="2"/>
</dbReference>
<reference evidence="6" key="2">
    <citation type="submission" date="2023-11" db="UniProtKB">
        <authorList>
            <consortium name="WormBaseParasite"/>
        </authorList>
    </citation>
    <scope>IDENTIFICATION</scope>
</reference>
<dbReference type="SUPFAM" id="SSF48726">
    <property type="entry name" value="Immunoglobulin"/>
    <property type="match status" value="2"/>
</dbReference>
<dbReference type="PANTHER" id="PTHR12231">
    <property type="entry name" value="CTX-RELATED TYPE I TRANSMEMBRANE PROTEIN"/>
    <property type="match status" value="1"/>
</dbReference>
<dbReference type="InterPro" id="IPR036179">
    <property type="entry name" value="Ig-like_dom_sf"/>
</dbReference>
<evidence type="ECO:0000256" key="1">
    <source>
        <dbReference type="ARBA" id="ARBA00022737"/>
    </source>
</evidence>
<evidence type="ECO:0000256" key="2">
    <source>
        <dbReference type="ARBA" id="ARBA00023157"/>
    </source>
</evidence>
<name>A0AA85EYZ7_9TREM</name>
<dbReference type="Pfam" id="PF13927">
    <property type="entry name" value="Ig_3"/>
    <property type="match status" value="1"/>
</dbReference>
<keyword evidence="3" id="KW-0393">Immunoglobulin domain</keyword>
<feature type="domain" description="Ig-like" evidence="4">
    <location>
        <begin position="139"/>
        <end position="173"/>
    </location>
</feature>
<dbReference type="WBParaSite" id="SRDH1_29980.3">
    <property type="protein sequence ID" value="SRDH1_29980.3"/>
    <property type="gene ID" value="SRDH1_29980"/>
</dbReference>
<feature type="domain" description="Ig-like" evidence="4">
    <location>
        <begin position="30"/>
        <end position="134"/>
    </location>
</feature>
<dbReference type="InterPro" id="IPR007110">
    <property type="entry name" value="Ig-like_dom"/>
</dbReference>
<dbReference type="InterPro" id="IPR051170">
    <property type="entry name" value="Neural/epithelial_adhesion"/>
</dbReference>
<dbReference type="GO" id="GO:0043005">
    <property type="term" value="C:neuron projection"/>
    <property type="evidence" value="ECO:0007669"/>
    <property type="project" value="TreeGrafter"/>
</dbReference>
<evidence type="ECO:0000313" key="5">
    <source>
        <dbReference type="Proteomes" id="UP000050792"/>
    </source>
</evidence>
<dbReference type="AlphaFoldDB" id="A0AA85EYZ7"/>
<dbReference type="PANTHER" id="PTHR12231:SF253">
    <property type="entry name" value="DPR-INTERACTING PROTEIN ETA, ISOFORM B-RELATED"/>
    <property type="match status" value="1"/>
</dbReference>
<keyword evidence="5" id="KW-1185">Reference proteome</keyword>
<keyword evidence="2" id="KW-1015">Disulfide bond</keyword>
<evidence type="ECO:0000313" key="6">
    <source>
        <dbReference type="WBParaSite" id="SRDH1_29980.3"/>
    </source>
</evidence>
<organism evidence="5 6">
    <name type="scientific">Schistosoma rodhaini</name>
    <dbReference type="NCBI Taxonomy" id="6188"/>
    <lineage>
        <taxon>Eukaryota</taxon>
        <taxon>Metazoa</taxon>
        <taxon>Spiralia</taxon>
        <taxon>Lophotrochozoa</taxon>
        <taxon>Platyhelminthes</taxon>
        <taxon>Trematoda</taxon>
        <taxon>Digenea</taxon>
        <taxon>Strigeidida</taxon>
        <taxon>Schistosomatoidea</taxon>
        <taxon>Schistosomatidae</taxon>
        <taxon>Schistosoma</taxon>
    </lineage>
</organism>
<dbReference type="PROSITE" id="PS50835">
    <property type="entry name" value="IG_LIKE"/>
    <property type="match status" value="3"/>
</dbReference>
<keyword evidence="1" id="KW-0677">Repeat</keyword>
<sequence>MMNLMGILKIAQSITVEILLLYVSLTEVKQNVYETNMNISVKNGSMAELSCPIDIVLTRKELETLTWIRAPRQLLTKGVFRVTENPRVFLAPMDLLKTKALSLYLRPTLPDDEGEYKCTLILKDKIHVHTVSLNISVPPIIIKSPVPYLKVDEGSSLELNCLATGNPPPHVTWKVFSNPLIKDDKTDQKLLSIYDAFSGLGVLSPEVKMTNRIIKQGIGMNTVLTCQVSAHPPGSIRWLFNHHYPIAATSCDVMTNSEKKYCLQEHRPQSYNGLSAITSKLAIFNLKVGDFGDYVCSVSTIMGESFGVTTLQRFKTERFDTDLAQIMHQKQIERLSDKQVTRDRISNSHDNYYNKYLKRIRLSEDKVYQRPIDTQNTVANATFTVQLYIKLLMVFNMLTVISHFLYF</sequence>
<proteinExistence type="predicted"/>